<dbReference type="Gene3D" id="3.40.50.10140">
    <property type="entry name" value="Toll/interleukin-1 receptor homology (TIR) domain"/>
    <property type="match status" value="1"/>
</dbReference>
<comment type="caution">
    <text evidence="3">The sequence shown here is derived from an EMBL/GenBank/DDBJ whole genome shotgun (WGS) entry which is preliminary data.</text>
</comment>
<dbReference type="OrthoDB" id="2148946at2759"/>
<evidence type="ECO:0000313" key="3">
    <source>
        <dbReference type="EMBL" id="CAF3998635.1"/>
    </source>
</evidence>
<dbReference type="Proteomes" id="UP000663881">
    <property type="component" value="Unassembled WGS sequence"/>
</dbReference>
<proteinExistence type="predicted"/>
<dbReference type="EMBL" id="CAJOAY010003051">
    <property type="protein sequence ID" value="CAF3998635.1"/>
    <property type="molecule type" value="Genomic_DNA"/>
</dbReference>
<dbReference type="EMBL" id="CAJNON010000506">
    <property type="protein sequence ID" value="CAF1294790.1"/>
    <property type="molecule type" value="Genomic_DNA"/>
</dbReference>
<dbReference type="AlphaFoldDB" id="A0A819NMV8"/>
<dbReference type="PANTHER" id="PTHR46270">
    <property type="entry name" value="ARMADILLO-TYPE FOLD-RELATED"/>
    <property type="match status" value="1"/>
</dbReference>
<dbReference type="PROSITE" id="PS50104">
    <property type="entry name" value="TIR"/>
    <property type="match status" value="1"/>
</dbReference>
<accession>A0A819NMV8</accession>
<dbReference type="PANTHER" id="PTHR46270:SF2">
    <property type="entry name" value="TIR DOMAIN-CONTAINING PROTEIN"/>
    <property type="match status" value="1"/>
</dbReference>
<feature type="domain" description="TIR" evidence="1">
    <location>
        <begin position="506"/>
        <end position="636"/>
    </location>
</feature>
<dbReference type="GO" id="GO:0007165">
    <property type="term" value="P:signal transduction"/>
    <property type="evidence" value="ECO:0007669"/>
    <property type="project" value="InterPro"/>
</dbReference>
<sequence>MNFQELINAVNINPISNDILQQMTLLFKYKIDQSLSLFISEEYQSLFVLEHKIWQILSQDWSNHPRYLDFFQTFALFNKQIIFEQETISLDIKTSLLIPENIDLINNIFEQIEQSTDHNNSLITIASLWFDNLSFFVHEYPSIGHIPVIIHINEYIANKFILNEKFQFYLRQLQQPQLLPLIFSAIQLFYVKTCTLSLSACFSINSNEHHYISGQVLKNIGHDYLKIIQIQSFTVDLWNKELLACIAHLIGFMRLFLWCGSGKELKFKDLFPTEKILCAYIQDLIRIIDYKPYYNCIMAQWHNDETILIDSILLSLMNIIELQNINWFFRSITQLPDILLTLAETSKYYRIYLCAYGILGEVLTDEHLKALKITDNIRDFFFTMLEEAWYDPSKEYKNIPITYFLRGFLRVSKNDFIQEGIVKSNKISLFIEMSDQYPVVYDILWALSFNHDIQQQLRSNSPFMSKLSHLAQQFDNEQMRKTTHGILWNLEINHQDRSISQNINQNTFDIMISYSHKEKVLCKQLYDELTKSGYRVWIDFDQMHGNVMDAMAQAIDRSEIIIICMSEQYQRSNFCRAEAHYAFQRQRRIVPVLMQKHYKPDGWLLFLIGQLLYVDFTKYEFVRAMEMLSKELKAIHIPDMKITLVEREIDIDIIPPNSAIFSLNSPSQTFSDNILQWSQAQVHQWLFQHKLIQLSQLLIDCNGRSLVHLYKYIEQGQTSLILSLLQEDSLRRINQSISLIELSRFHSLMYEQQATKSTEINTNIEETYF</sequence>
<protein>
    <recommendedName>
        <fullName evidence="1">TIR domain-containing protein</fullName>
    </recommendedName>
</protein>
<reference evidence="3" key="1">
    <citation type="submission" date="2021-02" db="EMBL/GenBank/DDBJ databases">
        <authorList>
            <person name="Nowell W R."/>
        </authorList>
    </citation>
    <scope>NUCLEOTIDE SEQUENCE</scope>
</reference>
<dbReference type="Pfam" id="PF13676">
    <property type="entry name" value="TIR_2"/>
    <property type="match status" value="1"/>
</dbReference>
<name>A0A819NMV8_9BILA</name>
<dbReference type="Proteomes" id="UP000663891">
    <property type="component" value="Unassembled WGS sequence"/>
</dbReference>
<dbReference type="InterPro" id="IPR035897">
    <property type="entry name" value="Toll_tir_struct_dom_sf"/>
</dbReference>
<organism evidence="3 4">
    <name type="scientific">Adineta steineri</name>
    <dbReference type="NCBI Taxonomy" id="433720"/>
    <lineage>
        <taxon>Eukaryota</taxon>
        <taxon>Metazoa</taxon>
        <taxon>Spiralia</taxon>
        <taxon>Gnathifera</taxon>
        <taxon>Rotifera</taxon>
        <taxon>Eurotatoria</taxon>
        <taxon>Bdelloidea</taxon>
        <taxon>Adinetida</taxon>
        <taxon>Adinetidae</taxon>
        <taxon>Adineta</taxon>
    </lineage>
</organism>
<gene>
    <name evidence="3" type="ORF">OKA104_LOCUS29645</name>
    <name evidence="2" type="ORF">VCS650_LOCUS30709</name>
</gene>
<dbReference type="InterPro" id="IPR000157">
    <property type="entry name" value="TIR_dom"/>
</dbReference>
<evidence type="ECO:0000259" key="1">
    <source>
        <dbReference type="PROSITE" id="PS50104"/>
    </source>
</evidence>
<evidence type="ECO:0000313" key="2">
    <source>
        <dbReference type="EMBL" id="CAF1294790.1"/>
    </source>
</evidence>
<evidence type="ECO:0000313" key="4">
    <source>
        <dbReference type="Proteomes" id="UP000663881"/>
    </source>
</evidence>
<dbReference type="SUPFAM" id="SSF52200">
    <property type="entry name" value="Toll/Interleukin receptor TIR domain"/>
    <property type="match status" value="1"/>
</dbReference>